<dbReference type="AlphaFoldDB" id="A0A6N7YMM5"/>
<name>A0A6N7YMM5_9PSEU</name>
<dbReference type="OrthoDB" id="4267235at2"/>
<reference evidence="2 3" key="1">
    <citation type="submission" date="2019-11" db="EMBL/GenBank/DDBJ databases">
        <title>Draft genome of Amycolatopsis RM579.</title>
        <authorList>
            <person name="Duangmal K."/>
            <person name="Mingma R."/>
        </authorList>
    </citation>
    <scope>NUCLEOTIDE SEQUENCE [LARGE SCALE GENOMIC DNA]</scope>
    <source>
        <strain evidence="2 3">RM579</strain>
    </source>
</reference>
<evidence type="ECO:0008006" key="4">
    <source>
        <dbReference type="Google" id="ProtNLM"/>
    </source>
</evidence>
<organism evidence="2 3">
    <name type="scientific">Amycolatopsis pithecellobii</name>
    <dbReference type="NCBI Taxonomy" id="664692"/>
    <lineage>
        <taxon>Bacteria</taxon>
        <taxon>Bacillati</taxon>
        <taxon>Actinomycetota</taxon>
        <taxon>Actinomycetes</taxon>
        <taxon>Pseudonocardiales</taxon>
        <taxon>Pseudonocardiaceae</taxon>
        <taxon>Amycolatopsis</taxon>
    </lineage>
</organism>
<protein>
    <recommendedName>
        <fullName evidence="4">CopG family transcriptional regulator</fullName>
    </recommendedName>
</protein>
<gene>
    <name evidence="2" type="ORF">GKO32_09595</name>
</gene>
<feature type="region of interest" description="Disordered" evidence="1">
    <location>
        <begin position="1"/>
        <end position="20"/>
    </location>
</feature>
<proteinExistence type="predicted"/>
<comment type="caution">
    <text evidence="2">The sequence shown here is derived from an EMBL/GenBank/DDBJ whole genome shotgun (WGS) entry which is preliminary data.</text>
</comment>
<evidence type="ECO:0000256" key="1">
    <source>
        <dbReference type="SAM" id="MobiDB-lite"/>
    </source>
</evidence>
<dbReference type="RefSeq" id="WP_154756427.1">
    <property type="nucleotide sequence ID" value="NZ_WMBA01000010.1"/>
</dbReference>
<accession>A0A6N7YMM5</accession>
<evidence type="ECO:0000313" key="3">
    <source>
        <dbReference type="Proteomes" id="UP000440096"/>
    </source>
</evidence>
<dbReference type="EMBL" id="WMBA01000010">
    <property type="protein sequence ID" value="MTD54227.1"/>
    <property type="molecule type" value="Genomic_DNA"/>
</dbReference>
<evidence type="ECO:0000313" key="2">
    <source>
        <dbReference type="EMBL" id="MTD54227.1"/>
    </source>
</evidence>
<dbReference type="Proteomes" id="UP000440096">
    <property type="component" value="Unassembled WGS sequence"/>
</dbReference>
<keyword evidence="3" id="KW-1185">Reference proteome</keyword>
<sequence>MASRHEQDKPGQGPARKVSVSLRASNVRAVRERVGQRGFSAYVDAAVERQVERDLLVEALAANEARAGPIPQEFSDEAAAVFREVKSAPELSKED</sequence>